<evidence type="ECO:0000313" key="2">
    <source>
        <dbReference type="Proteomes" id="UP000554482"/>
    </source>
</evidence>
<dbReference type="Proteomes" id="UP000554482">
    <property type="component" value="Unassembled WGS sequence"/>
</dbReference>
<feature type="non-terminal residue" evidence="1">
    <location>
        <position position="83"/>
    </location>
</feature>
<comment type="caution">
    <text evidence="1">The sequence shown here is derived from an EMBL/GenBank/DDBJ whole genome shotgun (WGS) entry which is preliminary data.</text>
</comment>
<reference evidence="1 2" key="1">
    <citation type="submission" date="2020-06" db="EMBL/GenBank/DDBJ databases">
        <title>Transcriptomic and genomic resources for Thalictrum thalictroides and T. hernandezii: Facilitating candidate gene discovery in an emerging model plant lineage.</title>
        <authorList>
            <person name="Arias T."/>
            <person name="Riano-Pachon D.M."/>
            <person name="Di Stilio V.S."/>
        </authorList>
    </citation>
    <scope>NUCLEOTIDE SEQUENCE [LARGE SCALE GENOMIC DNA]</scope>
    <source>
        <strain evidence="2">cv. WT478/WT964</strain>
        <tissue evidence="1">Leaves</tissue>
    </source>
</reference>
<name>A0A7J6W1Z2_THATH</name>
<dbReference type="EMBL" id="JABWDY010023191">
    <property type="protein sequence ID" value="KAF5191123.1"/>
    <property type="molecule type" value="Genomic_DNA"/>
</dbReference>
<keyword evidence="2" id="KW-1185">Reference proteome</keyword>
<protein>
    <submittedName>
        <fullName evidence="1">Uncharacterized protein</fullName>
    </submittedName>
</protein>
<sequence>MQNFNLPQSSLHNLATAAEVLQQMGTHFPQYNDPFLASQKQGNISESMNPIEVTLGLNLPNVHTATYGNATLLYEVDFQNKDM</sequence>
<organism evidence="1 2">
    <name type="scientific">Thalictrum thalictroides</name>
    <name type="common">Rue-anemone</name>
    <name type="synonym">Anemone thalictroides</name>
    <dbReference type="NCBI Taxonomy" id="46969"/>
    <lineage>
        <taxon>Eukaryota</taxon>
        <taxon>Viridiplantae</taxon>
        <taxon>Streptophyta</taxon>
        <taxon>Embryophyta</taxon>
        <taxon>Tracheophyta</taxon>
        <taxon>Spermatophyta</taxon>
        <taxon>Magnoliopsida</taxon>
        <taxon>Ranunculales</taxon>
        <taxon>Ranunculaceae</taxon>
        <taxon>Thalictroideae</taxon>
        <taxon>Thalictrum</taxon>
    </lineage>
</organism>
<accession>A0A7J6W1Z2</accession>
<gene>
    <name evidence="1" type="ORF">FRX31_019291</name>
</gene>
<evidence type="ECO:0000313" key="1">
    <source>
        <dbReference type="EMBL" id="KAF5191123.1"/>
    </source>
</evidence>
<proteinExistence type="predicted"/>
<dbReference type="AlphaFoldDB" id="A0A7J6W1Z2"/>